<dbReference type="PROSITE" id="PS50293">
    <property type="entry name" value="TPR_REGION"/>
    <property type="match status" value="1"/>
</dbReference>
<organism evidence="2">
    <name type="scientific">marine metagenome</name>
    <dbReference type="NCBI Taxonomy" id="408172"/>
    <lineage>
        <taxon>unclassified sequences</taxon>
        <taxon>metagenomes</taxon>
        <taxon>ecological metagenomes</taxon>
    </lineage>
</organism>
<gene>
    <name evidence="2" type="ORF">METZ01_LOCUS139017</name>
</gene>
<evidence type="ECO:0000256" key="1">
    <source>
        <dbReference type="SAM" id="Phobius"/>
    </source>
</evidence>
<feature type="non-terminal residue" evidence="2">
    <location>
        <position position="148"/>
    </location>
</feature>
<protein>
    <submittedName>
        <fullName evidence="2">Uncharacterized protein</fullName>
    </submittedName>
</protein>
<name>A0A381ZBL9_9ZZZZ</name>
<dbReference type="InterPro" id="IPR011990">
    <property type="entry name" value="TPR-like_helical_dom_sf"/>
</dbReference>
<proteinExistence type="predicted"/>
<dbReference type="Pfam" id="PF00515">
    <property type="entry name" value="TPR_1"/>
    <property type="match status" value="1"/>
</dbReference>
<sequence>MGWYFSCSALVSIASHDLADVSPESDKEKFTLRQIGTKEIKEPRWRYSRPSRLSFFLSLHRLFVSISAMNPRVLKRFTVLMFIAVLFTGGATLFYDSFFDRPPGDYETKRGDILLSSGDYDDAMKYFNKALEFSPNHRGALMGRALVF</sequence>
<keyword evidence="1" id="KW-0812">Transmembrane</keyword>
<dbReference type="AlphaFoldDB" id="A0A381ZBL9"/>
<keyword evidence="1" id="KW-0472">Membrane</keyword>
<dbReference type="PROSITE" id="PS50005">
    <property type="entry name" value="TPR"/>
    <property type="match status" value="1"/>
</dbReference>
<dbReference type="SUPFAM" id="SSF48452">
    <property type="entry name" value="TPR-like"/>
    <property type="match status" value="1"/>
</dbReference>
<dbReference type="EMBL" id="UINC01020543">
    <property type="protein sequence ID" value="SVA86163.1"/>
    <property type="molecule type" value="Genomic_DNA"/>
</dbReference>
<dbReference type="SMART" id="SM00028">
    <property type="entry name" value="TPR"/>
    <property type="match status" value="1"/>
</dbReference>
<keyword evidence="1" id="KW-1133">Transmembrane helix</keyword>
<dbReference type="Gene3D" id="1.25.40.10">
    <property type="entry name" value="Tetratricopeptide repeat domain"/>
    <property type="match status" value="1"/>
</dbReference>
<reference evidence="2" key="1">
    <citation type="submission" date="2018-05" db="EMBL/GenBank/DDBJ databases">
        <authorList>
            <person name="Lanie J.A."/>
            <person name="Ng W.-L."/>
            <person name="Kazmierczak K.M."/>
            <person name="Andrzejewski T.M."/>
            <person name="Davidsen T.M."/>
            <person name="Wayne K.J."/>
            <person name="Tettelin H."/>
            <person name="Glass J.I."/>
            <person name="Rusch D."/>
            <person name="Podicherti R."/>
            <person name="Tsui H.-C.T."/>
            <person name="Winkler M.E."/>
        </authorList>
    </citation>
    <scope>NUCLEOTIDE SEQUENCE</scope>
</reference>
<dbReference type="InterPro" id="IPR019734">
    <property type="entry name" value="TPR_rpt"/>
</dbReference>
<evidence type="ECO:0000313" key="2">
    <source>
        <dbReference type="EMBL" id="SVA86163.1"/>
    </source>
</evidence>
<accession>A0A381ZBL9</accession>
<feature type="transmembrane region" description="Helical" evidence="1">
    <location>
        <begin position="77"/>
        <end position="95"/>
    </location>
</feature>